<dbReference type="Pfam" id="PF14230">
    <property type="entry name" value="DUF4333"/>
    <property type="match status" value="1"/>
</dbReference>
<dbReference type="EMBL" id="BMND01000001">
    <property type="protein sequence ID" value="GGN33029.1"/>
    <property type="molecule type" value="Genomic_DNA"/>
</dbReference>
<name>A0ABQ2IZS9_9ACTN</name>
<organism evidence="2 3">
    <name type="scientific">Streptomyces kronopolitis</name>
    <dbReference type="NCBI Taxonomy" id="1612435"/>
    <lineage>
        <taxon>Bacteria</taxon>
        <taxon>Bacillati</taxon>
        <taxon>Actinomycetota</taxon>
        <taxon>Actinomycetes</taxon>
        <taxon>Kitasatosporales</taxon>
        <taxon>Streptomycetaceae</taxon>
        <taxon>Streptomyces</taxon>
    </lineage>
</organism>
<accession>A0ABQ2IZS9</accession>
<dbReference type="InterPro" id="IPR025637">
    <property type="entry name" value="DUF4333"/>
</dbReference>
<dbReference type="Proteomes" id="UP000600080">
    <property type="component" value="Unassembled WGS sequence"/>
</dbReference>
<feature type="domain" description="DUF4333" evidence="1">
    <location>
        <begin position="37"/>
        <end position="104"/>
    </location>
</feature>
<proteinExistence type="predicted"/>
<sequence>MKYLAVSLATVGAVAVAGLAFVAVPRLLSTESTSTMGPAATVSRTEVEKQVRDNYAVPPVQKKPKAVSCVGGLRPYKEDTVECTVTPQDGKTQHIAVSVTKVDGSKVSYDYAVLAE</sequence>
<comment type="caution">
    <text evidence="2">The sequence shown here is derived from an EMBL/GenBank/DDBJ whole genome shotgun (WGS) entry which is preliminary data.</text>
</comment>
<dbReference type="RefSeq" id="WP_189095697.1">
    <property type="nucleotide sequence ID" value="NZ_BMND01000001.1"/>
</dbReference>
<dbReference type="GeneID" id="301546279"/>
<evidence type="ECO:0000259" key="1">
    <source>
        <dbReference type="Pfam" id="PF14230"/>
    </source>
</evidence>
<protein>
    <recommendedName>
        <fullName evidence="1">DUF4333 domain-containing protein</fullName>
    </recommendedName>
</protein>
<evidence type="ECO:0000313" key="2">
    <source>
        <dbReference type="EMBL" id="GGN33029.1"/>
    </source>
</evidence>
<keyword evidence="3" id="KW-1185">Reference proteome</keyword>
<gene>
    <name evidence="2" type="ORF">GCM10012285_03790</name>
</gene>
<evidence type="ECO:0000313" key="3">
    <source>
        <dbReference type="Proteomes" id="UP000600080"/>
    </source>
</evidence>
<reference evidence="3" key="1">
    <citation type="journal article" date="2019" name="Int. J. Syst. Evol. Microbiol.">
        <title>The Global Catalogue of Microorganisms (GCM) 10K type strain sequencing project: providing services to taxonomists for standard genome sequencing and annotation.</title>
        <authorList>
            <consortium name="The Broad Institute Genomics Platform"/>
            <consortium name="The Broad Institute Genome Sequencing Center for Infectious Disease"/>
            <person name="Wu L."/>
            <person name="Ma J."/>
        </authorList>
    </citation>
    <scope>NUCLEOTIDE SEQUENCE [LARGE SCALE GENOMIC DNA]</scope>
    <source>
        <strain evidence="3">CGMCC 4.7323</strain>
    </source>
</reference>